<dbReference type="Proteomes" id="UP000095255">
    <property type="component" value="Unassembled WGS sequence"/>
</dbReference>
<organism evidence="1 2">
    <name type="scientific">Desulfuribacillus stibiiarsenatis</name>
    <dbReference type="NCBI Taxonomy" id="1390249"/>
    <lineage>
        <taxon>Bacteria</taxon>
        <taxon>Bacillati</taxon>
        <taxon>Bacillota</taxon>
        <taxon>Desulfuribacillia</taxon>
        <taxon>Desulfuribacillales</taxon>
        <taxon>Desulfuribacillaceae</taxon>
        <taxon>Desulfuribacillus</taxon>
    </lineage>
</organism>
<evidence type="ECO:0000313" key="1">
    <source>
        <dbReference type="EMBL" id="OEH86255.1"/>
    </source>
</evidence>
<proteinExistence type="predicted"/>
<dbReference type="EMBL" id="MJAT01000006">
    <property type="protein sequence ID" value="OEH86255.1"/>
    <property type="molecule type" value="Genomic_DNA"/>
</dbReference>
<keyword evidence="2" id="KW-1185">Reference proteome</keyword>
<name>A0A1E5L7Y4_9FIRM</name>
<protein>
    <submittedName>
        <fullName evidence="1">Uncharacterized protein</fullName>
    </submittedName>
</protein>
<evidence type="ECO:0000313" key="2">
    <source>
        <dbReference type="Proteomes" id="UP000095255"/>
    </source>
</evidence>
<reference evidence="1 2" key="1">
    <citation type="submission" date="2016-09" db="EMBL/GenBank/DDBJ databases">
        <title>Desulfuribacillus arsenicus sp. nov., an obligately anaerobic, dissimilatory arsenic- and antimonate-reducing bacterium isolated from anoxic sediments.</title>
        <authorList>
            <person name="Abin C.A."/>
            <person name="Hollibaugh J.T."/>
        </authorList>
    </citation>
    <scope>NUCLEOTIDE SEQUENCE [LARGE SCALE GENOMIC DNA]</scope>
    <source>
        <strain evidence="1 2">MLFW-2</strain>
    </source>
</reference>
<accession>A0A1E5L7Y4</accession>
<comment type="caution">
    <text evidence="1">The sequence shown here is derived from an EMBL/GenBank/DDBJ whole genome shotgun (WGS) entry which is preliminary data.</text>
</comment>
<sequence>MLNQDIDFLIDLMCKIREKETNQRLWEQWLTLYPNMDEKSFVPFEKFKKQALEEKPKEVKKSDDAIIQDAESILRVKKPKKK</sequence>
<gene>
    <name evidence="1" type="ORF">BHU72_12025</name>
</gene>
<dbReference type="AlphaFoldDB" id="A0A1E5L7Y4"/>
<dbReference type="STRING" id="1390249.BHU72_12025"/>